<dbReference type="EMBL" id="JACEGQ020000015">
    <property type="protein sequence ID" value="KAH8487582.1"/>
    <property type="molecule type" value="Genomic_DNA"/>
</dbReference>
<reference evidence="2" key="1">
    <citation type="journal article" date="2021" name="J. Hered.">
        <title>Genome Assembly of Salicaceae Populus deltoides (Eastern Cottonwood) I-69 Based on Nanopore Sequencing and Hi-C Technologies.</title>
        <authorList>
            <person name="Bai S."/>
            <person name="Wu H."/>
            <person name="Zhang J."/>
            <person name="Pan Z."/>
            <person name="Zhao W."/>
            <person name="Li Z."/>
            <person name="Tong C."/>
        </authorList>
    </citation>
    <scope>NUCLEOTIDE SEQUENCE</scope>
    <source>
        <tissue evidence="2">Leaf</tissue>
    </source>
</reference>
<organism evidence="2 3">
    <name type="scientific">Populus deltoides</name>
    <name type="common">Eastern poplar</name>
    <name type="synonym">Eastern cottonwood</name>
    <dbReference type="NCBI Taxonomy" id="3696"/>
    <lineage>
        <taxon>Eukaryota</taxon>
        <taxon>Viridiplantae</taxon>
        <taxon>Streptophyta</taxon>
        <taxon>Embryophyta</taxon>
        <taxon>Tracheophyta</taxon>
        <taxon>Spermatophyta</taxon>
        <taxon>Magnoliopsida</taxon>
        <taxon>eudicotyledons</taxon>
        <taxon>Gunneridae</taxon>
        <taxon>Pentapetalae</taxon>
        <taxon>rosids</taxon>
        <taxon>fabids</taxon>
        <taxon>Malpighiales</taxon>
        <taxon>Salicaceae</taxon>
        <taxon>Saliceae</taxon>
        <taxon>Populus</taxon>
    </lineage>
</organism>
<dbReference type="Proteomes" id="UP000807159">
    <property type="component" value="Chromosome 15"/>
</dbReference>
<evidence type="ECO:0000313" key="3">
    <source>
        <dbReference type="Proteomes" id="UP000807159"/>
    </source>
</evidence>
<evidence type="ECO:0000256" key="1">
    <source>
        <dbReference type="SAM" id="MobiDB-lite"/>
    </source>
</evidence>
<comment type="caution">
    <text evidence="2">The sequence shown here is derived from an EMBL/GenBank/DDBJ whole genome shotgun (WGS) entry which is preliminary data.</text>
</comment>
<keyword evidence="3" id="KW-1185">Reference proteome</keyword>
<proteinExistence type="predicted"/>
<protein>
    <submittedName>
        <fullName evidence="2">Uncharacterized protein</fullName>
    </submittedName>
</protein>
<name>A0A8T2X4D1_POPDE</name>
<accession>A0A8T2X4D1</accession>
<feature type="non-terminal residue" evidence="2">
    <location>
        <position position="1"/>
    </location>
</feature>
<dbReference type="AlphaFoldDB" id="A0A8T2X4D1"/>
<gene>
    <name evidence="2" type="ORF">H0E87_026234</name>
</gene>
<feature type="region of interest" description="Disordered" evidence="1">
    <location>
        <begin position="1"/>
        <end position="31"/>
    </location>
</feature>
<sequence>STILPDPLEPNLNPRSTILPDPPAPNSNTDFGTLLDHSQPKIHVDENLNHPWTLNQKKNPNYNIKPGKVSLVVWLRGASTSSG</sequence>
<evidence type="ECO:0000313" key="2">
    <source>
        <dbReference type="EMBL" id="KAH8487582.1"/>
    </source>
</evidence>